<proteinExistence type="predicted"/>
<name>A0A154BT20_ANASB</name>
<feature type="signal peptide" evidence="1">
    <location>
        <begin position="1"/>
        <end position="19"/>
    </location>
</feature>
<comment type="caution">
    <text evidence="2">The sequence shown here is derived from an EMBL/GenBank/DDBJ whole genome shotgun (WGS) entry which is preliminary data.</text>
</comment>
<evidence type="ECO:0000313" key="2">
    <source>
        <dbReference type="EMBL" id="KYZ77116.1"/>
    </source>
</evidence>
<evidence type="ECO:0000256" key="1">
    <source>
        <dbReference type="SAM" id="SignalP"/>
    </source>
</evidence>
<dbReference type="EMBL" id="LSGP01000013">
    <property type="protein sequence ID" value="KYZ77116.1"/>
    <property type="molecule type" value="Genomic_DNA"/>
</dbReference>
<evidence type="ECO:0000313" key="3">
    <source>
        <dbReference type="Proteomes" id="UP000076268"/>
    </source>
</evidence>
<dbReference type="InterPro" id="IPR014202">
    <property type="entry name" value="Spore_II_R"/>
</dbReference>
<dbReference type="STRING" id="1794912.AXX12_02990"/>
<feature type="chain" id="PRO_5039427109" description="Stage II sporulation protein R" evidence="1">
    <location>
        <begin position="20"/>
        <end position="200"/>
    </location>
</feature>
<evidence type="ECO:0008006" key="4">
    <source>
        <dbReference type="Google" id="ProtNLM"/>
    </source>
</evidence>
<organism evidence="2 3">
    <name type="scientific">Anaerosporomusa subterranea</name>
    <dbReference type="NCBI Taxonomy" id="1794912"/>
    <lineage>
        <taxon>Bacteria</taxon>
        <taxon>Bacillati</taxon>
        <taxon>Bacillota</taxon>
        <taxon>Negativicutes</taxon>
        <taxon>Acetonemataceae</taxon>
        <taxon>Anaerosporomusa</taxon>
    </lineage>
</organism>
<keyword evidence="1" id="KW-0732">Signal</keyword>
<dbReference type="AlphaFoldDB" id="A0A154BT20"/>
<dbReference type="RefSeq" id="WP_066238850.1">
    <property type="nucleotide sequence ID" value="NZ_LSGP01000013.1"/>
</dbReference>
<dbReference type="NCBIfam" id="TIGR02837">
    <property type="entry name" value="spore_II_R"/>
    <property type="match status" value="1"/>
</dbReference>
<dbReference type="Pfam" id="PF09551">
    <property type="entry name" value="Spore_II_R"/>
    <property type="match status" value="1"/>
</dbReference>
<protein>
    <recommendedName>
        <fullName evidence="4">Stage II sporulation protein R</fullName>
    </recommendedName>
</protein>
<dbReference type="OrthoDB" id="9793324at2"/>
<keyword evidence="3" id="KW-1185">Reference proteome</keyword>
<gene>
    <name evidence="2" type="ORF">AXX12_02990</name>
</gene>
<dbReference type="Proteomes" id="UP000076268">
    <property type="component" value="Unassembled WGS sequence"/>
</dbReference>
<reference evidence="2 3" key="1">
    <citation type="submission" date="2016-02" db="EMBL/GenBank/DDBJ databases">
        <title>Anaerosporomusa subterraneum gen. nov., sp. nov., a spore-forming obligate anaerobe isolated from saprolite.</title>
        <authorList>
            <person name="Choi J.K."/>
            <person name="Shah M."/>
            <person name="Yee N."/>
        </authorList>
    </citation>
    <scope>NUCLEOTIDE SEQUENCE [LARGE SCALE GENOMIC DNA]</scope>
    <source>
        <strain evidence="2 3">RU4</strain>
    </source>
</reference>
<sequence length="200" mass="21905">MLRKCVCGGLLLGASALFAAGFGANQEPAAFLPGNSRDVVRLHVIANSDAQYDQLVKLKVRDAVIAYMAPKLKNIATSAEATAVIAENRRDMEEVARRVLLLSGVAYPVQVQFGQFDFPIKAYGESVYPAGKYNAVRVLLGKAEGSNWWCVLFPPLCFIDANNAVSTQAVGLKPAANDGYGQKVELRWKLFEIWRQPDKE</sequence>
<accession>A0A154BT20</accession>